<feature type="compositionally biased region" description="Gly residues" evidence="5">
    <location>
        <begin position="248"/>
        <end position="258"/>
    </location>
</feature>
<dbReference type="GO" id="GO:0003723">
    <property type="term" value="F:RNA binding"/>
    <property type="evidence" value="ECO:0007669"/>
    <property type="project" value="UniProtKB-UniRule"/>
</dbReference>
<reference evidence="7" key="1">
    <citation type="journal article" date="2021" name="Mol. Ecol. Resour.">
        <title>Phylogenomic analyses of the genus Drosophila reveals genomic signals of climate adaptation.</title>
        <authorList>
            <person name="Li F."/>
            <person name="Rane R.V."/>
            <person name="Luria V."/>
            <person name="Xiong Z."/>
            <person name="Chen J."/>
            <person name="Li Z."/>
            <person name="Catullo R.A."/>
            <person name="Griffin P.C."/>
            <person name="Schiffer M."/>
            <person name="Pearce S."/>
            <person name="Lee S.F."/>
            <person name="McElroy K."/>
            <person name="Stocker A."/>
            <person name="Shirriffs J."/>
            <person name="Cockerell F."/>
            <person name="Coppin C."/>
            <person name="Sgro C.M."/>
            <person name="Karger A."/>
            <person name="Cain J.W."/>
            <person name="Weber J.A."/>
            <person name="Santpere G."/>
            <person name="Kirschner M.W."/>
            <person name="Hoffmann A.A."/>
            <person name="Oakeshott J.G."/>
            <person name="Zhang G."/>
        </authorList>
    </citation>
    <scope>NUCLEOTIDE SEQUENCE</scope>
    <source>
        <strain evidence="7">BGI-SZ-2011g</strain>
    </source>
</reference>
<dbReference type="FunFam" id="3.30.70.330:FF:000135">
    <property type="entry name" value="RNA-binding protein 39 isoform X2"/>
    <property type="match status" value="1"/>
</dbReference>
<dbReference type="Gene3D" id="3.30.70.330">
    <property type="match status" value="3"/>
</dbReference>
<evidence type="ECO:0000256" key="1">
    <source>
        <dbReference type="ARBA" id="ARBA00022553"/>
    </source>
</evidence>
<dbReference type="SUPFAM" id="SSF54928">
    <property type="entry name" value="RNA-binding domain, RBD"/>
    <property type="match status" value="2"/>
</dbReference>
<protein>
    <recommendedName>
        <fullName evidence="6">RRM domain-containing protein</fullName>
    </recommendedName>
</protein>
<keyword evidence="1" id="KW-0597">Phosphoprotein</keyword>
<dbReference type="InterPro" id="IPR006509">
    <property type="entry name" value="RBM39_SF"/>
</dbReference>
<dbReference type="NCBIfam" id="TIGR01622">
    <property type="entry name" value="SF-CC1"/>
    <property type="match status" value="1"/>
</dbReference>
<dbReference type="PANTHER" id="PTHR48036">
    <property type="entry name" value="SPLICING FACTOR (PAD-1), PUTATIVE (AFU_ORTHOLOGUE AFUA_1G15810)-RELATED"/>
    <property type="match status" value="1"/>
</dbReference>
<evidence type="ECO:0000256" key="5">
    <source>
        <dbReference type="SAM" id="MobiDB-lite"/>
    </source>
</evidence>
<dbReference type="PROSITE" id="PS50102">
    <property type="entry name" value="RRM"/>
    <property type="match status" value="2"/>
</dbReference>
<evidence type="ECO:0000256" key="4">
    <source>
        <dbReference type="PROSITE-ProRule" id="PRU00176"/>
    </source>
</evidence>
<dbReference type="GO" id="GO:0005634">
    <property type="term" value="C:nucleus"/>
    <property type="evidence" value="ECO:0007669"/>
    <property type="project" value="InterPro"/>
</dbReference>
<dbReference type="Proteomes" id="UP001200034">
    <property type="component" value="Unassembled WGS sequence"/>
</dbReference>
<feature type="region of interest" description="Disordered" evidence="5">
    <location>
        <begin position="100"/>
        <end position="278"/>
    </location>
</feature>
<dbReference type="AlphaFoldDB" id="A0AAD4K5T8"/>
<evidence type="ECO:0000313" key="7">
    <source>
        <dbReference type="EMBL" id="KAH8378053.1"/>
    </source>
</evidence>
<dbReference type="InterPro" id="IPR035979">
    <property type="entry name" value="RBD_domain_sf"/>
</dbReference>
<comment type="caution">
    <text evidence="7">The sequence shown here is derived from an EMBL/GenBank/DDBJ whole genome shotgun (WGS) entry which is preliminary data.</text>
</comment>
<dbReference type="InterPro" id="IPR000504">
    <property type="entry name" value="RRM_dom"/>
</dbReference>
<sequence>MKISNSMYVHYCLRLPHLPCPPNQPNTKNPIYRTSVRAALDGDAGVAATARALDMKTSMRMNASLKMEHVLLTAIKSVSIAHGKLIEGPTIGLVNKLTYSSCSSRSGSRGAKHRRSKDREREKDRASDRSSYREKDRDRDRDREQRDHRYRDSKRSSRPREERPSDERRGGGSGRNERRSRDRRGNSKTIQRDSERKRSRSRDRRRRSRSREQQRKRMSPIRERRRSHSRSRDKNSRRRTSYSPRPYGGRGRGGGGGRSPPNGVGDRTPPTELSPEERDARTVFCIQLSQRVRARDLEEFFSSVGKVRDVRLITCNKTKRFKGIAYIEFEDPESVALALGLSGQRLLGVPIMVQHTQAEKNRLQSAPPPFQPKAHTGPMRLYVGSLHFNITEDMLRGIFEPFGKIDVIQLIMDTETGRSKGYGFITYHNADDAKKALEQLNGFELAGRPMKVGNVTERLDMNTSSLDTDEMDRSGIDLGATGRLQLMFKLAEGAGLAVPQAAANALLATAPQPAPVQQQQQAPSIATQCFILTNMFDPRTETNPTWDTEVRDDVLDECAKHGGVLHIHVDAVSPTGTVYVKCPSTTTAVLAVNSLHGRWFAGRVITAAYVPLINYHSMFPDAISAVDLIASTRKNADD</sequence>
<dbReference type="FunFam" id="3.30.70.330:FF:000080">
    <property type="entry name" value="RNA-binding protein 39 isoform X1"/>
    <property type="match status" value="1"/>
</dbReference>
<feature type="compositionally biased region" description="Basic residues" evidence="5">
    <location>
        <begin position="197"/>
        <end position="209"/>
    </location>
</feature>
<evidence type="ECO:0000256" key="3">
    <source>
        <dbReference type="ARBA" id="ARBA00022884"/>
    </source>
</evidence>
<dbReference type="InterPro" id="IPR029123">
    <property type="entry name" value="RBM39_linker"/>
</dbReference>
<dbReference type="Pfam" id="PF00076">
    <property type="entry name" value="RRM_1"/>
    <property type="match status" value="2"/>
</dbReference>
<feature type="domain" description="RRM" evidence="6">
    <location>
        <begin position="379"/>
        <end position="457"/>
    </location>
</feature>
<keyword evidence="2" id="KW-0677">Repeat</keyword>
<dbReference type="GO" id="GO:0006397">
    <property type="term" value="P:mRNA processing"/>
    <property type="evidence" value="ECO:0007669"/>
    <property type="project" value="InterPro"/>
</dbReference>
<evidence type="ECO:0000313" key="8">
    <source>
        <dbReference type="Proteomes" id="UP001200034"/>
    </source>
</evidence>
<gene>
    <name evidence="7" type="ORF">KR093_008761</name>
</gene>
<dbReference type="CDD" id="cd12284">
    <property type="entry name" value="RRM2_RBM23_RBM39"/>
    <property type="match status" value="1"/>
</dbReference>
<dbReference type="EMBL" id="JAJJHW010001127">
    <property type="protein sequence ID" value="KAH8378053.1"/>
    <property type="molecule type" value="Genomic_DNA"/>
</dbReference>
<dbReference type="InterPro" id="IPR012677">
    <property type="entry name" value="Nucleotide-bd_a/b_plait_sf"/>
</dbReference>
<feature type="compositionally biased region" description="Basic and acidic residues" evidence="5">
    <location>
        <begin position="117"/>
        <end position="196"/>
    </location>
</feature>
<feature type="compositionally biased region" description="Basic residues" evidence="5">
    <location>
        <begin position="216"/>
        <end position="240"/>
    </location>
</feature>
<dbReference type="SMART" id="SM00360">
    <property type="entry name" value="RRM"/>
    <property type="match status" value="3"/>
</dbReference>
<keyword evidence="3 4" id="KW-0694">RNA-binding</keyword>
<evidence type="ECO:0000256" key="2">
    <source>
        <dbReference type="ARBA" id="ARBA00022737"/>
    </source>
</evidence>
<keyword evidence="8" id="KW-1185">Reference proteome</keyword>
<feature type="compositionally biased region" description="Low complexity" evidence="5">
    <location>
        <begin position="100"/>
        <end position="109"/>
    </location>
</feature>
<organism evidence="7 8">
    <name type="scientific">Drosophila rubida</name>
    <dbReference type="NCBI Taxonomy" id="30044"/>
    <lineage>
        <taxon>Eukaryota</taxon>
        <taxon>Metazoa</taxon>
        <taxon>Ecdysozoa</taxon>
        <taxon>Arthropoda</taxon>
        <taxon>Hexapoda</taxon>
        <taxon>Insecta</taxon>
        <taxon>Pterygota</taxon>
        <taxon>Neoptera</taxon>
        <taxon>Endopterygota</taxon>
        <taxon>Diptera</taxon>
        <taxon>Brachycera</taxon>
        <taxon>Muscomorpha</taxon>
        <taxon>Ephydroidea</taxon>
        <taxon>Drosophilidae</taxon>
        <taxon>Drosophila</taxon>
    </lineage>
</organism>
<accession>A0AAD4K5T8</accession>
<name>A0AAD4K5T8_9MUSC</name>
<feature type="domain" description="RRM" evidence="6">
    <location>
        <begin position="281"/>
        <end position="358"/>
    </location>
</feature>
<dbReference type="CDD" id="cd12283">
    <property type="entry name" value="RRM1_RBM39_like"/>
    <property type="match status" value="1"/>
</dbReference>
<dbReference type="CDD" id="cd12285">
    <property type="entry name" value="RRM3_RBM39_like"/>
    <property type="match status" value="1"/>
</dbReference>
<evidence type="ECO:0000259" key="6">
    <source>
        <dbReference type="PROSITE" id="PS50102"/>
    </source>
</evidence>
<proteinExistence type="predicted"/>
<dbReference type="Pfam" id="PF15519">
    <property type="entry name" value="RBM39linker"/>
    <property type="match status" value="1"/>
</dbReference>